<reference evidence="1" key="1">
    <citation type="journal article" date="2023" name="IScience">
        <title>Live-bearing cockroach genome reveals convergent evolutionary mechanisms linked to viviparity in insects and beyond.</title>
        <authorList>
            <person name="Fouks B."/>
            <person name="Harrison M.C."/>
            <person name="Mikhailova A.A."/>
            <person name="Marchal E."/>
            <person name="English S."/>
            <person name="Carruthers M."/>
            <person name="Jennings E.C."/>
            <person name="Chiamaka E.L."/>
            <person name="Frigard R.A."/>
            <person name="Pippel M."/>
            <person name="Attardo G.M."/>
            <person name="Benoit J.B."/>
            <person name="Bornberg-Bauer E."/>
            <person name="Tobe S.S."/>
        </authorList>
    </citation>
    <scope>NUCLEOTIDE SEQUENCE</scope>
    <source>
        <strain evidence="1">Stay&amp;Tobe</strain>
    </source>
</reference>
<name>A0AAD8EI20_DIPPU</name>
<dbReference type="Proteomes" id="UP001233999">
    <property type="component" value="Unassembled WGS sequence"/>
</dbReference>
<sequence length="80" mass="8908">LVDPGVMELPEGLDQFRDPDPTVSHYILYDHMIKYCEVGPGGEVVTTSSEVRSSNRPGIRQVMYGIFTLQSENPAHLEST</sequence>
<feature type="non-terminal residue" evidence="1">
    <location>
        <position position="1"/>
    </location>
</feature>
<dbReference type="AlphaFoldDB" id="A0AAD8EI20"/>
<dbReference type="EMBL" id="JASPKZ010004197">
    <property type="protein sequence ID" value="KAJ9590669.1"/>
    <property type="molecule type" value="Genomic_DNA"/>
</dbReference>
<evidence type="ECO:0000313" key="2">
    <source>
        <dbReference type="Proteomes" id="UP001233999"/>
    </source>
</evidence>
<protein>
    <submittedName>
        <fullName evidence="1">Uncharacterized protein</fullName>
    </submittedName>
</protein>
<keyword evidence="2" id="KW-1185">Reference proteome</keyword>
<organism evidence="1 2">
    <name type="scientific">Diploptera punctata</name>
    <name type="common">Pacific beetle cockroach</name>
    <dbReference type="NCBI Taxonomy" id="6984"/>
    <lineage>
        <taxon>Eukaryota</taxon>
        <taxon>Metazoa</taxon>
        <taxon>Ecdysozoa</taxon>
        <taxon>Arthropoda</taxon>
        <taxon>Hexapoda</taxon>
        <taxon>Insecta</taxon>
        <taxon>Pterygota</taxon>
        <taxon>Neoptera</taxon>
        <taxon>Polyneoptera</taxon>
        <taxon>Dictyoptera</taxon>
        <taxon>Blattodea</taxon>
        <taxon>Blaberoidea</taxon>
        <taxon>Blaberidae</taxon>
        <taxon>Diplopterinae</taxon>
        <taxon>Diploptera</taxon>
    </lineage>
</organism>
<feature type="non-terminal residue" evidence="1">
    <location>
        <position position="80"/>
    </location>
</feature>
<gene>
    <name evidence="1" type="ORF">L9F63_016297</name>
</gene>
<proteinExistence type="predicted"/>
<reference evidence="1" key="2">
    <citation type="submission" date="2023-05" db="EMBL/GenBank/DDBJ databases">
        <authorList>
            <person name="Fouks B."/>
        </authorList>
    </citation>
    <scope>NUCLEOTIDE SEQUENCE</scope>
    <source>
        <strain evidence="1">Stay&amp;Tobe</strain>
        <tissue evidence="1">Testes</tissue>
    </source>
</reference>
<evidence type="ECO:0000313" key="1">
    <source>
        <dbReference type="EMBL" id="KAJ9590669.1"/>
    </source>
</evidence>
<accession>A0AAD8EI20</accession>
<comment type="caution">
    <text evidence="1">The sequence shown here is derived from an EMBL/GenBank/DDBJ whole genome shotgun (WGS) entry which is preliminary data.</text>
</comment>